<evidence type="ECO:0000313" key="8">
    <source>
        <dbReference type="Proteomes" id="UP000256794"/>
    </source>
</evidence>
<dbReference type="GO" id="GO:0005829">
    <property type="term" value="C:cytosol"/>
    <property type="evidence" value="ECO:0007669"/>
    <property type="project" value="TreeGrafter"/>
</dbReference>
<dbReference type="GO" id="GO:0003700">
    <property type="term" value="F:DNA-binding transcription factor activity"/>
    <property type="evidence" value="ECO:0007669"/>
    <property type="project" value="TreeGrafter"/>
</dbReference>
<dbReference type="InterPro" id="IPR018490">
    <property type="entry name" value="cNMP-bd_dom_sf"/>
</dbReference>
<dbReference type="InterPro" id="IPR036388">
    <property type="entry name" value="WH-like_DNA-bd_sf"/>
</dbReference>
<dbReference type="SUPFAM" id="SSF51206">
    <property type="entry name" value="cAMP-binding domain-like"/>
    <property type="match status" value="1"/>
</dbReference>
<protein>
    <submittedName>
        <fullName evidence="6">CRP-like cAMP-binding protein</fullName>
    </submittedName>
</protein>
<dbReference type="PROSITE" id="PS50042">
    <property type="entry name" value="CNMP_BINDING_3"/>
    <property type="match status" value="1"/>
</dbReference>
<dbReference type="InterPro" id="IPR014710">
    <property type="entry name" value="RmlC-like_jellyroll"/>
</dbReference>
<dbReference type="SMART" id="SM00419">
    <property type="entry name" value="HTH_CRP"/>
    <property type="match status" value="1"/>
</dbReference>
<keyword evidence="3" id="KW-0804">Transcription</keyword>
<dbReference type="EMBL" id="QUMX01000024">
    <property type="protein sequence ID" value="REG43864.1"/>
    <property type="molecule type" value="Genomic_DNA"/>
</dbReference>
<dbReference type="SUPFAM" id="SSF46785">
    <property type="entry name" value="Winged helix' DNA-binding domain"/>
    <property type="match status" value="1"/>
</dbReference>
<accession>A0A3D9XKT4</accession>
<dbReference type="Pfam" id="PF13545">
    <property type="entry name" value="HTH_Crp_2"/>
    <property type="match status" value="1"/>
</dbReference>
<keyword evidence="2" id="KW-0238">DNA-binding</keyword>
<keyword evidence="8" id="KW-1185">Reference proteome</keyword>
<dbReference type="EMBL" id="QTUJ01000003">
    <property type="protein sequence ID" value="REF68752.1"/>
    <property type="molecule type" value="Genomic_DNA"/>
</dbReference>
<evidence type="ECO:0000313" key="9">
    <source>
        <dbReference type="Proteomes" id="UP000256941"/>
    </source>
</evidence>
<dbReference type="InterPro" id="IPR036390">
    <property type="entry name" value="WH_DNA-bd_sf"/>
</dbReference>
<dbReference type="OrthoDB" id="7772718at2"/>
<dbReference type="Proteomes" id="UP000256941">
    <property type="component" value="Unassembled WGS sequence"/>
</dbReference>
<name>A0A369U0K0_PARVE</name>
<evidence type="ECO:0000313" key="7">
    <source>
        <dbReference type="EMBL" id="REG43864.1"/>
    </source>
</evidence>
<organism evidence="6 9">
    <name type="scientific">Paracoccus versutus</name>
    <name type="common">Thiobacillus versutus</name>
    <dbReference type="NCBI Taxonomy" id="34007"/>
    <lineage>
        <taxon>Bacteria</taxon>
        <taxon>Pseudomonadati</taxon>
        <taxon>Pseudomonadota</taxon>
        <taxon>Alphaproteobacteria</taxon>
        <taxon>Rhodobacterales</taxon>
        <taxon>Paracoccaceae</taxon>
        <taxon>Paracoccus</taxon>
    </lineage>
</organism>
<evidence type="ECO:0000259" key="4">
    <source>
        <dbReference type="PROSITE" id="PS50042"/>
    </source>
</evidence>
<dbReference type="SMART" id="SM00100">
    <property type="entry name" value="cNMP"/>
    <property type="match status" value="1"/>
</dbReference>
<evidence type="ECO:0000256" key="3">
    <source>
        <dbReference type="ARBA" id="ARBA00023163"/>
    </source>
</evidence>
<dbReference type="InterPro" id="IPR012318">
    <property type="entry name" value="HTH_CRP"/>
</dbReference>
<dbReference type="CDD" id="cd00038">
    <property type="entry name" value="CAP_ED"/>
    <property type="match status" value="1"/>
</dbReference>
<evidence type="ECO:0000256" key="2">
    <source>
        <dbReference type="ARBA" id="ARBA00023125"/>
    </source>
</evidence>
<dbReference type="Proteomes" id="UP000256794">
    <property type="component" value="Unassembled WGS sequence"/>
</dbReference>
<dbReference type="PROSITE" id="PS51063">
    <property type="entry name" value="HTH_CRP_2"/>
    <property type="match status" value="1"/>
</dbReference>
<sequence length="234" mass="25443">MQVAVSMAECRQTLLSFGWLAQKPGAFQSALLDEARLRHYEAGQYTHHIGDGLGGFYGIVRGSFAGLGPTPDAGIAMGHIFRRGDWVGEGPMVSRQPRTLSFRAMEPAAVLYVSLAAVDRICRRLPEAALHFGSLSEYNLDIAVRCMADLLIRRADRRTAAVLLRVAGTGPCEDAPETCRLTQNDLAEMANASRHIVNETLKKLEALGCIEVGYGRITVLRPQGLRAYVTGTEG</sequence>
<dbReference type="GO" id="GO:0003677">
    <property type="term" value="F:DNA binding"/>
    <property type="evidence" value="ECO:0007669"/>
    <property type="project" value="UniProtKB-KW"/>
</dbReference>
<evidence type="ECO:0000256" key="1">
    <source>
        <dbReference type="ARBA" id="ARBA00023015"/>
    </source>
</evidence>
<dbReference type="RefSeq" id="WP_083539140.1">
    <property type="nucleotide sequence ID" value="NZ_CP035284.1"/>
</dbReference>
<accession>A0A369U0K0</accession>
<comment type="caution">
    <text evidence="6">The sequence shown here is derived from an EMBL/GenBank/DDBJ whole genome shotgun (WGS) entry which is preliminary data.</text>
</comment>
<dbReference type="InterPro" id="IPR050397">
    <property type="entry name" value="Env_Response_Regulators"/>
</dbReference>
<dbReference type="Gene3D" id="1.10.10.10">
    <property type="entry name" value="Winged helix-like DNA-binding domain superfamily/Winged helix DNA-binding domain"/>
    <property type="match status" value="1"/>
</dbReference>
<dbReference type="PANTHER" id="PTHR24567:SF74">
    <property type="entry name" value="HTH-TYPE TRANSCRIPTIONAL REGULATOR ARCR"/>
    <property type="match status" value="1"/>
</dbReference>
<dbReference type="Pfam" id="PF00027">
    <property type="entry name" value="cNMP_binding"/>
    <property type="match status" value="1"/>
</dbReference>
<dbReference type="AlphaFoldDB" id="A0A369U0K0"/>
<evidence type="ECO:0000313" key="6">
    <source>
        <dbReference type="EMBL" id="REF68752.1"/>
    </source>
</evidence>
<keyword evidence="1" id="KW-0805">Transcription regulation</keyword>
<reference evidence="8 9" key="1">
    <citation type="submission" date="2018-08" db="EMBL/GenBank/DDBJ databases">
        <title>Genomic Encyclopedia of Archaeal and Bacterial Type Strains, Phase II (KMG-II): from individual species to whole genera.</title>
        <authorList>
            <person name="Goeker M."/>
        </authorList>
    </citation>
    <scope>NUCLEOTIDE SEQUENCE [LARGE SCALE GENOMIC DNA]</scope>
    <source>
        <strain evidence="6 9">DSM 17099</strain>
        <strain evidence="7 8">DSM 582</strain>
    </source>
</reference>
<proteinExistence type="predicted"/>
<dbReference type="PANTHER" id="PTHR24567">
    <property type="entry name" value="CRP FAMILY TRANSCRIPTIONAL REGULATORY PROTEIN"/>
    <property type="match status" value="1"/>
</dbReference>
<feature type="domain" description="HTH crp-type" evidence="5">
    <location>
        <begin position="153"/>
        <end position="223"/>
    </location>
</feature>
<dbReference type="InterPro" id="IPR000595">
    <property type="entry name" value="cNMP-bd_dom"/>
</dbReference>
<dbReference type="Gene3D" id="2.60.120.10">
    <property type="entry name" value="Jelly Rolls"/>
    <property type="match status" value="1"/>
</dbReference>
<evidence type="ECO:0000259" key="5">
    <source>
        <dbReference type="PROSITE" id="PS51063"/>
    </source>
</evidence>
<gene>
    <name evidence="7" type="ORF">ATH84_102418</name>
    <name evidence="6" type="ORF">BDD41_3824</name>
</gene>
<feature type="domain" description="Cyclic nucleotide-binding" evidence="4">
    <location>
        <begin position="31"/>
        <end position="121"/>
    </location>
</feature>